<dbReference type="PANTHER" id="PTHR43401:SF2">
    <property type="entry name" value="L-THREONINE 3-DEHYDROGENASE"/>
    <property type="match status" value="1"/>
</dbReference>
<dbReference type="Gene3D" id="3.90.180.10">
    <property type="entry name" value="Medium-chain alcohol dehydrogenases, catalytic domain"/>
    <property type="match status" value="1"/>
</dbReference>
<dbReference type="InterPro" id="IPR011032">
    <property type="entry name" value="GroES-like_sf"/>
</dbReference>
<feature type="domain" description="Alcohol dehydrogenase-like C-terminal" evidence="4">
    <location>
        <begin position="179"/>
        <end position="284"/>
    </location>
</feature>
<evidence type="ECO:0008006" key="7">
    <source>
        <dbReference type="Google" id="ProtNLM"/>
    </source>
</evidence>
<proteinExistence type="predicted"/>
<dbReference type="Pfam" id="PF08240">
    <property type="entry name" value="ADH_N"/>
    <property type="match status" value="1"/>
</dbReference>
<name>A0A094SHG7_9ZZZZ</name>
<dbReference type="Gene3D" id="3.40.50.720">
    <property type="entry name" value="NAD(P)-binding Rossmann-like Domain"/>
    <property type="match status" value="1"/>
</dbReference>
<feature type="domain" description="Alcohol dehydrogenase-like N-terminal" evidence="5">
    <location>
        <begin position="24"/>
        <end position="140"/>
    </location>
</feature>
<dbReference type="InterPro" id="IPR013149">
    <property type="entry name" value="ADH-like_C"/>
</dbReference>
<dbReference type="GO" id="GO:0008270">
    <property type="term" value="F:zinc ion binding"/>
    <property type="evidence" value="ECO:0007669"/>
    <property type="project" value="InterPro"/>
</dbReference>
<accession>A0A094SHG7</accession>
<dbReference type="InterPro" id="IPR036291">
    <property type="entry name" value="NAD(P)-bd_dom_sf"/>
</dbReference>
<reference evidence="6" key="1">
    <citation type="submission" date="2014-06" db="EMBL/GenBank/DDBJ databases">
        <title>Key roles for freshwater Actinobacteria revealed by deep metagenomic sequencing.</title>
        <authorList>
            <person name="Ghai R."/>
            <person name="Mizuno C.M."/>
            <person name="Picazo A."/>
            <person name="Camacho A."/>
            <person name="Rodriguez-Valera F."/>
        </authorList>
    </citation>
    <scope>NUCLEOTIDE SEQUENCE</scope>
</reference>
<dbReference type="PANTHER" id="PTHR43401">
    <property type="entry name" value="L-THREONINE 3-DEHYDROGENASE"/>
    <property type="match status" value="1"/>
</dbReference>
<dbReference type="AlphaFoldDB" id="A0A094SHG7"/>
<keyword evidence="3" id="KW-0560">Oxidoreductase</keyword>
<dbReference type="InterPro" id="IPR013154">
    <property type="entry name" value="ADH-like_N"/>
</dbReference>
<keyword evidence="1" id="KW-0479">Metal-binding</keyword>
<dbReference type="InterPro" id="IPR002328">
    <property type="entry name" value="ADH_Zn_CS"/>
</dbReference>
<gene>
    <name evidence="6" type="ORF">GM51_9690</name>
</gene>
<evidence type="ECO:0000256" key="2">
    <source>
        <dbReference type="ARBA" id="ARBA00022833"/>
    </source>
</evidence>
<evidence type="ECO:0000259" key="5">
    <source>
        <dbReference type="Pfam" id="PF08240"/>
    </source>
</evidence>
<keyword evidence="2" id="KW-0862">Zinc</keyword>
<protein>
    <recommendedName>
        <fullName evidence="7">Alcohol dehydrogenase</fullName>
    </recommendedName>
</protein>
<dbReference type="InterPro" id="IPR050129">
    <property type="entry name" value="Zn_alcohol_dh"/>
</dbReference>
<dbReference type="EMBL" id="JNSL01000054">
    <property type="protein sequence ID" value="KGA17813.1"/>
    <property type="molecule type" value="Genomic_DNA"/>
</dbReference>
<comment type="caution">
    <text evidence="6">The sequence shown here is derived from an EMBL/GenBank/DDBJ whole genome shotgun (WGS) entry which is preliminary data.</text>
</comment>
<evidence type="ECO:0000313" key="6">
    <source>
        <dbReference type="EMBL" id="KGA17813.1"/>
    </source>
</evidence>
<evidence type="ECO:0000256" key="1">
    <source>
        <dbReference type="ARBA" id="ARBA00022723"/>
    </source>
</evidence>
<dbReference type="SUPFAM" id="SSF51735">
    <property type="entry name" value="NAD(P)-binding Rossmann-fold domains"/>
    <property type="match status" value="1"/>
</dbReference>
<evidence type="ECO:0000256" key="3">
    <source>
        <dbReference type="ARBA" id="ARBA00023002"/>
    </source>
</evidence>
<dbReference type="Pfam" id="PF00107">
    <property type="entry name" value="ADH_zinc_N"/>
    <property type="match status" value="1"/>
</dbReference>
<dbReference type="PROSITE" id="PS00059">
    <property type="entry name" value="ADH_ZINC"/>
    <property type="match status" value="1"/>
</dbReference>
<dbReference type="SUPFAM" id="SSF50129">
    <property type="entry name" value="GroES-like"/>
    <property type="match status" value="1"/>
</dbReference>
<organism evidence="6">
    <name type="scientific">freshwater metagenome</name>
    <dbReference type="NCBI Taxonomy" id="449393"/>
    <lineage>
        <taxon>unclassified sequences</taxon>
        <taxon>metagenomes</taxon>
        <taxon>ecological metagenomes</taxon>
    </lineage>
</organism>
<sequence length="335" mass="35885">MRAFVITEPHIGSVVQVNEPVVGEYDLLIEIERVGICGTDVEFFNGDMAYLQSGHAKYPLQLGHEWCGRVIEIGSQVDEKWRGKFITGDTMLGCQRCDRCTSGYQYLCHNRDEVGIRNGYPGALAERLVIPEFAVHELPDNLDPALGAMVEPTGNALRSVDATKLKAGERLLIFGPGTIGLLCALIAKSRGIEVHLVGIEERSLTFARQFGFAGVHHIGAIPQLPIHAVIDATFNNEIPALALELLEPGRTVVYIGIAGIPSMIDSRTLVLKDLTAVGILSGSPGNAGAIKLLSIGAIDPRPLIASVVSLEESAEVLSGHRPGAIGDGPKIHIKP</sequence>
<evidence type="ECO:0000259" key="4">
    <source>
        <dbReference type="Pfam" id="PF00107"/>
    </source>
</evidence>
<dbReference type="GO" id="GO:0016491">
    <property type="term" value="F:oxidoreductase activity"/>
    <property type="evidence" value="ECO:0007669"/>
    <property type="project" value="UniProtKB-KW"/>
</dbReference>